<dbReference type="Gene3D" id="2.30.29.30">
    <property type="entry name" value="Pleckstrin-homology domain (PH domain)/Phosphotyrosine-binding domain (PTB)"/>
    <property type="match status" value="1"/>
</dbReference>
<gene>
    <name evidence="5" type="primary">Gab3</name>
</gene>
<dbReference type="InterPro" id="IPR011993">
    <property type="entry name" value="PH-like_dom_sf"/>
</dbReference>
<dbReference type="AlphaFoldDB" id="A0A6P7QN54"/>
<evidence type="ECO:0000313" key="4">
    <source>
        <dbReference type="Proteomes" id="UP000515126"/>
    </source>
</evidence>
<dbReference type="GO" id="GO:0005737">
    <property type="term" value="C:cytoplasm"/>
    <property type="evidence" value="ECO:0007669"/>
    <property type="project" value="TreeGrafter"/>
</dbReference>
<dbReference type="PANTHER" id="PTHR45960">
    <property type="entry name" value="GRB2-ASSOCIATED-BINDING PROTEIN"/>
    <property type="match status" value="1"/>
</dbReference>
<feature type="region of interest" description="Disordered" evidence="2">
    <location>
        <begin position="300"/>
        <end position="357"/>
    </location>
</feature>
<keyword evidence="4" id="KW-1185">Reference proteome</keyword>
<evidence type="ECO:0000259" key="3">
    <source>
        <dbReference type="PROSITE" id="PS50003"/>
    </source>
</evidence>
<dbReference type="InterPro" id="IPR046355">
    <property type="entry name" value="Gab1-4-like"/>
</dbReference>
<accession>A0A6P7QN54</accession>
<dbReference type="Pfam" id="PF00169">
    <property type="entry name" value="PH"/>
    <property type="match status" value="1"/>
</dbReference>
<dbReference type="InterPro" id="IPR001849">
    <property type="entry name" value="PH_domain"/>
</dbReference>
<dbReference type="PROSITE" id="PS50003">
    <property type="entry name" value="PH_DOMAIN"/>
    <property type="match status" value="1"/>
</dbReference>
<feature type="non-terminal residue" evidence="5">
    <location>
        <position position="357"/>
    </location>
</feature>
<evidence type="ECO:0000313" key="5">
    <source>
        <dbReference type="RefSeq" id="XP_029329722.1"/>
    </source>
</evidence>
<evidence type="ECO:0000256" key="1">
    <source>
        <dbReference type="ARBA" id="ARBA00029462"/>
    </source>
</evidence>
<dbReference type="SMART" id="SM00233">
    <property type="entry name" value="PH"/>
    <property type="match status" value="1"/>
</dbReference>
<name>A0A6P7QN54_MUSCR</name>
<sequence>MPPGKTTHPAVTHAIAFEKNTIEAWRKRWFVLRRGRMSGNPDVLEYYRNKHSNKPIRVIDLSECTVWKHAGPGFIRKEFQNNFVFIVKTTSRTFYLVAKTEEEMQVWVHSISQVCNFSHMEDGAADSMESPSHMPSSFQPSPASSLHTVHVANSALLKDDQNTNSVVTEETRRESEFLFLPDYLILSNCETGRLHHASLPTRCDSWSNSNRSLAQTSFDDVFLDGLQPFISNNLIHPLHRGKVSQDFPPIRPQASLIWNREINGPSRNLMSSLPLLESSLNPTVHVEEKQVSLPSGVKELSIMSNTPPPRPPKPSYLSERRQDQPLLTGHSSNKKPGYTMVPRRTSLSGLDHVGSWK</sequence>
<dbReference type="GeneID" id="110288562"/>
<comment type="similarity">
    <text evidence="1">Belongs to the GAB family.</text>
</comment>
<protein>
    <submittedName>
        <fullName evidence="5">GRB2-associated-binding protein 3</fullName>
    </submittedName>
</protein>
<dbReference type="SUPFAM" id="SSF50729">
    <property type="entry name" value="PH domain-like"/>
    <property type="match status" value="1"/>
</dbReference>
<feature type="domain" description="PH" evidence="3">
    <location>
        <begin position="9"/>
        <end position="116"/>
    </location>
</feature>
<dbReference type="Proteomes" id="UP000515126">
    <property type="component" value="Unplaced"/>
</dbReference>
<dbReference type="PANTHER" id="PTHR45960:SF3">
    <property type="entry name" value="GRB2-ASSOCIATED-BINDING PROTEIN 3"/>
    <property type="match status" value="1"/>
</dbReference>
<proteinExistence type="inferred from homology"/>
<dbReference type="CTD" id="139716"/>
<dbReference type="RefSeq" id="XP_029329722.1">
    <property type="nucleotide sequence ID" value="XM_029473862.1"/>
</dbReference>
<evidence type="ECO:0000256" key="2">
    <source>
        <dbReference type="SAM" id="MobiDB-lite"/>
    </source>
</evidence>
<dbReference type="GO" id="GO:0007165">
    <property type="term" value="P:signal transduction"/>
    <property type="evidence" value="ECO:0007669"/>
    <property type="project" value="TreeGrafter"/>
</dbReference>
<reference evidence="5" key="1">
    <citation type="submission" date="2025-08" db="UniProtKB">
        <authorList>
            <consortium name="RefSeq"/>
        </authorList>
    </citation>
    <scope>IDENTIFICATION</scope>
</reference>
<dbReference type="KEGG" id="mcal:110288562"/>
<organism evidence="4 5">
    <name type="scientific">Mus caroli</name>
    <name type="common">Ryukyu mouse</name>
    <name type="synonym">Ricefield mouse</name>
    <dbReference type="NCBI Taxonomy" id="10089"/>
    <lineage>
        <taxon>Eukaryota</taxon>
        <taxon>Metazoa</taxon>
        <taxon>Chordata</taxon>
        <taxon>Craniata</taxon>
        <taxon>Vertebrata</taxon>
        <taxon>Euteleostomi</taxon>
        <taxon>Mammalia</taxon>
        <taxon>Eutheria</taxon>
        <taxon>Euarchontoglires</taxon>
        <taxon>Glires</taxon>
        <taxon>Rodentia</taxon>
        <taxon>Myomorpha</taxon>
        <taxon>Muroidea</taxon>
        <taxon>Muridae</taxon>
        <taxon>Murinae</taxon>
        <taxon>Mus</taxon>
        <taxon>Mus</taxon>
    </lineage>
</organism>
<dbReference type="GO" id="GO:0035591">
    <property type="term" value="F:signaling adaptor activity"/>
    <property type="evidence" value="ECO:0007669"/>
    <property type="project" value="TreeGrafter"/>
</dbReference>